<dbReference type="EMBL" id="JABVCQ010000029">
    <property type="protein sequence ID" value="MBB1126919.1"/>
    <property type="molecule type" value="Genomic_DNA"/>
</dbReference>
<evidence type="ECO:0000313" key="4">
    <source>
        <dbReference type="Proteomes" id="UP000548632"/>
    </source>
</evidence>
<evidence type="ECO:0000313" key="3">
    <source>
        <dbReference type="EMBL" id="MBB1126919.1"/>
    </source>
</evidence>
<keyword evidence="1" id="KW-0732">Signal</keyword>
<sequence>MRTPAPPRGSYRTGNQSFQRSTMHLLLLAIAMFALTSISHAASFDCDQAATLVENAICSDDDLSSLDEQLMRTYQQALAVVSDPSALKTRQRTWLKTVRNRCPDAACLFGAYQNRIAKLASVVHSNSGNETASSRRATSAIVLGRCHMGGCWWWQVDKTQLIRSNHNNRLMRVDVKTTDATYSDAHVEQHGYPDVPPANAHWQRAEDTYIFCSRSLPAYLSYDQERGQFIANVPFDQDGQSSGATEGVANLYSHICHHDQSTAFNIRPGSANVEIVLDSTEAIFNYVNQ</sequence>
<feature type="chain" id="PRO_5032771746" evidence="1">
    <location>
        <begin position="42"/>
        <end position="289"/>
    </location>
</feature>
<feature type="signal peptide" evidence="1">
    <location>
        <begin position="1"/>
        <end position="41"/>
    </location>
</feature>
<reference evidence="3 4" key="1">
    <citation type="journal article" date="2020" name="Arch. Microbiol.">
        <title>The genome sequence of the giant phototrophic gammaproteobacterium Thiospirillum jenense gives insight into its physiological properties and phylogenetic relationships.</title>
        <authorList>
            <person name="Imhoff J.F."/>
            <person name="Meyer T.E."/>
            <person name="Kyndt J.A."/>
        </authorList>
    </citation>
    <scope>NUCLEOTIDE SEQUENCE [LARGE SCALE GENOMIC DNA]</scope>
    <source>
        <strain evidence="3 4">DSM 216</strain>
    </source>
</reference>
<dbReference type="InterPro" id="IPR009739">
    <property type="entry name" value="LprI-like_N"/>
</dbReference>
<gene>
    <name evidence="3" type="ORF">HUK38_11890</name>
</gene>
<comment type="caution">
    <text evidence="3">The sequence shown here is derived from an EMBL/GenBank/DDBJ whole genome shotgun (WGS) entry which is preliminary data.</text>
</comment>
<dbReference type="GO" id="GO:0005576">
    <property type="term" value="C:extracellular region"/>
    <property type="evidence" value="ECO:0007669"/>
    <property type="project" value="TreeGrafter"/>
</dbReference>
<proteinExistence type="predicted"/>
<dbReference type="Gene3D" id="1.20.1270.180">
    <property type="match status" value="1"/>
</dbReference>
<dbReference type="Pfam" id="PF07007">
    <property type="entry name" value="LprI"/>
    <property type="match status" value="1"/>
</dbReference>
<dbReference type="Proteomes" id="UP000548632">
    <property type="component" value="Unassembled WGS sequence"/>
</dbReference>
<dbReference type="RefSeq" id="WP_238787630.1">
    <property type="nucleotide sequence ID" value="NZ_JABVCQ010000029.1"/>
</dbReference>
<dbReference type="PANTHER" id="PTHR37549:SF1">
    <property type="entry name" value="LIPOPROTEIN LPRI"/>
    <property type="match status" value="1"/>
</dbReference>
<accession>A0A839HK98</accession>
<name>A0A839HK98_9GAMM</name>
<feature type="domain" description="Lysozyme inhibitor LprI-like N-terminal" evidence="2">
    <location>
        <begin position="46"/>
        <end position="113"/>
    </location>
</feature>
<dbReference type="InterPro" id="IPR052755">
    <property type="entry name" value="Lysozyme_Inhibitor_LprI"/>
</dbReference>
<protein>
    <submittedName>
        <fullName evidence="3">DUF1311 domain-containing protein</fullName>
    </submittedName>
</protein>
<evidence type="ECO:0000259" key="2">
    <source>
        <dbReference type="Pfam" id="PF07007"/>
    </source>
</evidence>
<evidence type="ECO:0000256" key="1">
    <source>
        <dbReference type="SAM" id="SignalP"/>
    </source>
</evidence>
<keyword evidence="4" id="KW-1185">Reference proteome</keyword>
<dbReference type="PANTHER" id="PTHR37549">
    <property type="entry name" value="LIPOPROTEIN LPRI"/>
    <property type="match status" value="1"/>
</dbReference>
<dbReference type="AlphaFoldDB" id="A0A839HK98"/>
<organism evidence="3 4">
    <name type="scientific">Thiospirillum jenense</name>
    <dbReference type="NCBI Taxonomy" id="1653858"/>
    <lineage>
        <taxon>Bacteria</taxon>
        <taxon>Pseudomonadati</taxon>
        <taxon>Pseudomonadota</taxon>
        <taxon>Gammaproteobacteria</taxon>
        <taxon>Chromatiales</taxon>
        <taxon>Chromatiaceae</taxon>
        <taxon>Thiospirillum</taxon>
    </lineage>
</organism>